<accession>A0ABQ5K9S0</accession>
<dbReference type="Gene3D" id="3.30.70.270">
    <property type="match status" value="2"/>
</dbReference>
<dbReference type="CDD" id="cd09274">
    <property type="entry name" value="RNase_HI_RT_Ty3"/>
    <property type="match status" value="1"/>
</dbReference>
<dbReference type="Proteomes" id="UP001057375">
    <property type="component" value="Unassembled WGS sequence"/>
</dbReference>
<dbReference type="PANTHER" id="PTHR37984:SF5">
    <property type="entry name" value="PROTEIN NYNRIN-LIKE"/>
    <property type="match status" value="1"/>
</dbReference>
<dbReference type="SUPFAM" id="SSF56672">
    <property type="entry name" value="DNA/RNA polymerases"/>
    <property type="match status" value="1"/>
</dbReference>
<dbReference type="Pfam" id="PF00078">
    <property type="entry name" value="RVT_1"/>
    <property type="match status" value="1"/>
</dbReference>
<evidence type="ECO:0000313" key="8">
    <source>
        <dbReference type="EMBL" id="GKT29301.1"/>
    </source>
</evidence>
<evidence type="ECO:0000256" key="1">
    <source>
        <dbReference type="ARBA" id="ARBA00022679"/>
    </source>
</evidence>
<dbReference type="InterPro" id="IPR043502">
    <property type="entry name" value="DNA/RNA_pol_sf"/>
</dbReference>
<feature type="non-terminal residue" evidence="8">
    <location>
        <position position="1"/>
    </location>
</feature>
<reference evidence="8" key="1">
    <citation type="submission" date="2022-03" db="EMBL/GenBank/DDBJ databases">
        <title>Draft genome sequence of Aduncisulcus paluster, a free-living microaerophilic Fornicata.</title>
        <authorList>
            <person name="Yuyama I."/>
            <person name="Kume K."/>
            <person name="Tamura T."/>
            <person name="Inagaki Y."/>
            <person name="Hashimoto T."/>
        </authorList>
    </citation>
    <scope>NUCLEOTIDE SEQUENCE</scope>
    <source>
        <strain evidence="8">NY0171</strain>
    </source>
</reference>
<sequence length="403" mass="46454">CRARPFRIELKEKDVVISDVPRRLSPKRREILEQLLQELLDKKFIRRSKSPYASPIVLVPKKNGSFRLCVDYRVLNEHIVPIRYPLPRIDELLTQLVGSRYFTTLDLQHGYHQIPIEESSIPLTAFTTPLGLFEYTVLPFGITTAPAFFQKMVSELFADLLFHGVLVYLDDIVVYAKEYDEFMKLMGVVLKRLGQFGLRLNMEKCSFLTKEVEYLGWVISEEGRKISQSRVQDLAKLTPPTSRKEVQAFVGLTNYFREYIPNYSTVLEPITRLLGKTVPWSWTDEQEKASRDVIEELKGGRILAPLKEDSDLILYTDASSVGIGAVLMQKEKGEEIEKPILFISKKLTEVQSRWSTAEQEAYAVVEAVLKCEGYLRGRPFTLKTDHRNLVYIQKAPNAKLTRW</sequence>
<gene>
    <name evidence="8" type="ORF">ADUPG1_001138</name>
</gene>
<evidence type="ECO:0000259" key="7">
    <source>
        <dbReference type="PROSITE" id="PS50878"/>
    </source>
</evidence>
<dbReference type="Pfam" id="PF17917">
    <property type="entry name" value="RT_RNaseH"/>
    <property type="match status" value="1"/>
</dbReference>
<dbReference type="EMBL" id="BQXS01000790">
    <property type="protein sequence ID" value="GKT29301.1"/>
    <property type="molecule type" value="Genomic_DNA"/>
</dbReference>
<dbReference type="InterPro" id="IPR000477">
    <property type="entry name" value="RT_dom"/>
</dbReference>
<name>A0ABQ5K9S0_9EUKA</name>
<protein>
    <submittedName>
        <fullName evidence="8">Transposon Ty3-G Gag-Pol polyprotein</fullName>
    </submittedName>
</protein>
<keyword evidence="5" id="KW-0378">Hydrolase</keyword>
<feature type="domain" description="Reverse transcriptase" evidence="7">
    <location>
        <begin position="40"/>
        <end position="219"/>
    </location>
</feature>
<dbReference type="InterPro" id="IPR050951">
    <property type="entry name" value="Retrovirus_Pol_polyprotein"/>
</dbReference>
<dbReference type="CDD" id="cd01647">
    <property type="entry name" value="RT_LTR"/>
    <property type="match status" value="1"/>
</dbReference>
<proteinExistence type="predicted"/>
<keyword evidence="3" id="KW-0540">Nuclease</keyword>
<keyword evidence="1" id="KW-0808">Transferase</keyword>
<evidence type="ECO:0000313" key="9">
    <source>
        <dbReference type="Proteomes" id="UP001057375"/>
    </source>
</evidence>
<dbReference type="Gene3D" id="3.10.20.370">
    <property type="match status" value="1"/>
</dbReference>
<organism evidence="8 9">
    <name type="scientific">Aduncisulcus paluster</name>
    <dbReference type="NCBI Taxonomy" id="2918883"/>
    <lineage>
        <taxon>Eukaryota</taxon>
        <taxon>Metamonada</taxon>
        <taxon>Carpediemonas-like organisms</taxon>
        <taxon>Aduncisulcus</taxon>
    </lineage>
</organism>
<dbReference type="Gene3D" id="3.10.10.10">
    <property type="entry name" value="HIV Type 1 Reverse Transcriptase, subunit A, domain 1"/>
    <property type="match status" value="1"/>
</dbReference>
<keyword evidence="2" id="KW-0548">Nucleotidyltransferase</keyword>
<evidence type="ECO:0000256" key="3">
    <source>
        <dbReference type="ARBA" id="ARBA00022722"/>
    </source>
</evidence>
<keyword evidence="6" id="KW-0695">RNA-directed DNA polymerase</keyword>
<evidence type="ECO:0000256" key="6">
    <source>
        <dbReference type="ARBA" id="ARBA00022918"/>
    </source>
</evidence>
<dbReference type="PANTHER" id="PTHR37984">
    <property type="entry name" value="PROTEIN CBG26694"/>
    <property type="match status" value="1"/>
</dbReference>
<keyword evidence="4" id="KW-0255">Endonuclease</keyword>
<dbReference type="InterPro" id="IPR041373">
    <property type="entry name" value="RT_RNaseH"/>
</dbReference>
<feature type="non-terminal residue" evidence="8">
    <location>
        <position position="403"/>
    </location>
</feature>
<evidence type="ECO:0000256" key="5">
    <source>
        <dbReference type="ARBA" id="ARBA00022801"/>
    </source>
</evidence>
<keyword evidence="9" id="KW-1185">Reference proteome</keyword>
<evidence type="ECO:0000256" key="2">
    <source>
        <dbReference type="ARBA" id="ARBA00022695"/>
    </source>
</evidence>
<evidence type="ECO:0000256" key="4">
    <source>
        <dbReference type="ARBA" id="ARBA00022759"/>
    </source>
</evidence>
<comment type="caution">
    <text evidence="8">The sequence shown here is derived from an EMBL/GenBank/DDBJ whole genome shotgun (WGS) entry which is preliminary data.</text>
</comment>
<dbReference type="PROSITE" id="PS50878">
    <property type="entry name" value="RT_POL"/>
    <property type="match status" value="1"/>
</dbReference>
<dbReference type="InterPro" id="IPR043128">
    <property type="entry name" value="Rev_trsase/Diguanyl_cyclase"/>
</dbReference>